<accession>A0A401Z706</accession>
<feature type="domain" description="DUF397" evidence="2">
    <location>
        <begin position="33"/>
        <end position="84"/>
    </location>
</feature>
<evidence type="ECO:0000313" key="4">
    <source>
        <dbReference type="Proteomes" id="UP000286931"/>
    </source>
</evidence>
<feature type="domain" description="DUF397" evidence="2">
    <location>
        <begin position="8"/>
        <end position="29"/>
    </location>
</feature>
<protein>
    <submittedName>
        <fullName evidence="3">Toxin</fullName>
    </submittedName>
</protein>
<gene>
    <name evidence="3" type="ORF">EHYA_10396</name>
</gene>
<feature type="region of interest" description="Disordered" evidence="1">
    <location>
        <begin position="1"/>
        <end position="22"/>
    </location>
</feature>
<reference evidence="3 4" key="1">
    <citation type="submission" date="2018-12" db="EMBL/GenBank/DDBJ databases">
        <title>Draft genome sequence of Embleya hyalina NBRC 13850T.</title>
        <authorList>
            <person name="Komaki H."/>
            <person name="Hosoyama A."/>
            <person name="Kimura A."/>
            <person name="Ichikawa N."/>
            <person name="Tamura T."/>
        </authorList>
    </citation>
    <scope>NUCLEOTIDE SEQUENCE [LARGE SCALE GENOMIC DNA]</scope>
    <source>
        <strain evidence="3 4">NBRC 13850</strain>
    </source>
</reference>
<sequence length="87" mass="9247">MPQTTPSGWRKSSYSSNNGGDCVEVAPVRSPFEWRKSSHSGNNGGDCIEVATALTAVPVRDSKSPDLGHLTITETSWSALLEALQAT</sequence>
<dbReference type="Proteomes" id="UP000286931">
    <property type="component" value="Unassembled WGS sequence"/>
</dbReference>
<evidence type="ECO:0000259" key="2">
    <source>
        <dbReference type="Pfam" id="PF04149"/>
    </source>
</evidence>
<keyword evidence="4" id="KW-1185">Reference proteome</keyword>
<dbReference type="EMBL" id="BIFH01000071">
    <property type="protein sequence ID" value="GCE02619.1"/>
    <property type="molecule type" value="Genomic_DNA"/>
</dbReference>
<dbReference type="AlphaFoldDB" id="A0A401Z706"/>
<feature type="compositionally biased region" description="Polar residues" evidence="1">
    <location>
        <begin position="1"/>
        <end position="19"/>
    </location>
</feature>
<evidence type="ECO:0000256" key="1">
    <source>
        <dbReference type="SAM" id="MobiDB-lite"/>
    </source>
</evidence>
<proteinExistence type="predicted"/>
<evidence type="ECO:0000313" key="3">
    <source>
        <dbReference type="EMBL" id="GCE02619.1"/>
    </source>
</evidence>
<dbReference type="RefSeq" id="WP_126644099.1">
    <property type="nucleotide sequence ID" value="NZ_BIFH01000071.1"/>
</dbReference>
<dbReference type="OrthoDB" id="4570646at2"/>
<organism evidence="3 4">
    <name type="scientific">Embleya hyalina</name>
    <dbReference type="NCBI Taxonomy" id="516124"/>
    <lineage>
        <taxon>Bacteria</taxon>
        <taxon>Bacillati</taxon>
        <taxon>Actinomycetota</taxon>
        <taxon>Actinomycetes</taxon>
        <taxon>Kitasatosporales</taxon>
        <taxon>Streptomycetaceae</taxon>
        <taxon>Embleya</taxon>
    </lineage>
</organism>
<name>A0A401Z706_9ACTN</name>
<comment type="caution">
    <text evidence="3">The sequence shown here is derived from an EMBL/GenBank/DDBJ whole genome shotgun (WGS) entry which is preliminary data.</text>
</comment>
<dbReference type="Pfam" id="PF04149">
    <property type="entry name" value="DUF397"/>
    <property type="match status" value="2"/>
</dbReference>
<dbReference type="InterPro" id="IPR007278">
    <property type="entry name" value="DUF397"/>
</dbReference>